<evidence type="ECO:0000256" key="1">
    <source>
        <dbReference type="SAM" id="MobiDB-lite"/>
    </source>
</evidence>
<feature type="region of interest" description="Disordered" evidence="1">
    <location>
        <begin position="112"/>
        <end position="156"/>
    </location>
</feature>
<dbReference type="Proteomes" id="UP001152049">
    <property type="component" value="Unassembled WGS sequence"/>
</dbReference>
<proteinExistence type="predicted"/>
<keyword evidence="3" id="KW-1185">Reference proteome</keyword>
<organism evidence="2 3">
    <name type="scientific">Fusarium torreyae</name>
    <dbReference type="NCBI Taxonomy" id="1237075"/>
    <lineage>
        <taxon>Eukaryota</taxon>
        <taxon>Fungi</taxon>
        <taxon>Dikarya</taxon>
        <taxon>Ascomycota</taxon>
        <taxon>Pezizomycotina</taxon>
        <taxon>Sordariomycetes</taxon>
        <taxon>Hypocreomycetidae</taxon>
        <taxon>Hypocreales</taxon>
        <taxon>Nectriaceae</taxon>
        <taxon>Fusarium</taxon>
    </lineage>
</organism>
<evidence type="ECO:0000313" key="2">
    <source>
        <dbReference type="EMBL" id="KAJ4268521.1"/>
    </source>
</evidence>
<reference evidence="2" key="1">
    <citation type="submission" date="2022-09" db="EMBL/GenBank/DDBJ databases">
        <title>Fusarium specimens isolated from Avocado Roots.</title>
        <authorList>
            <person name="Stajich J."/>
            <person name="Roper C."/>
            <person name="Heimlech-Rivalta G."/>
        </authorList>
    </citation>
    <scope>NUCLEOTIDE SEQUENCE</scope>
    <source>
        <strain evidence="2">CF00136</strain>
    </source>
</reference>
<dbReference type="EMBL" id="JAOQAZ010000003">
    <property type="protein sequence ID" value="KAJ4268521.1"/>
    <property type="molecule type" value="Genomic_DNA"/>
</dbReference>
<protein>
    <submittedName>
        <fullName evidence="2">Uncharacterized protein</fullName>
    </submittedName>
</protein>
<gene>
    <name evidence="2" type="ORF">NW762_002584</name>
</gene>
<name>A0A9W8VK12_9HYPO</name>
<dbReference type="AlphaFoldDB" id="A0A9W8VK12"/>
<feature type="compositionally biased region" description="Polar residues" evidence="1">
    <location>
        <begin position="112"/>
        <end position="139"/>
    </location>
</feature>
<dbReference type="OrthoDB" id="3921745at2759"/>
<feature type="compositionally biased region" description="Basic and acidic residues" evidence="1">
    <location>
        <begin position="141"/>
        <end position="155"/>
    </location>
</feature>
<comment type="caution">
    <text evidence="2">The sequence shown here is derived from an EMBL/GenBank/DDBJ whole genome shotgun (WGS) entry which is preliminary data.</text>
</comment>
<sequence>MSIHPFLDMDGASKRPLGNSREDMSAANRTYQYSAQPQTPPGSTSGSPRVKLERVKIEGTNANPQEFNNFPQLQNLALPQGSSPVKLPSLGEFDEGVEALVRAHGPVNAWNPPSSFPSLTRNPTTLEPLKSITQPQPSWSLKDRSAEDPARDHSVSRRGTITATGQVAPGIEYSRHGSYGHSDAYYGYAASSPSLQGLPVMDCYPSPPPEGEIRHINQKYTTEEGDFIIYACHDQKMKWQRIKQEFAARFGRTPERTVQGLQAWYYRMNLRIPIWDQDGWLCFDNEDDLEPRHVSIKCRDRDSQDKPTEPLGIAQRYPERAINYPWVDAETKIKAGDWAAKRALQYRERRERRRRKEQRRLKL</sequence>
<feature type="region of interest" description="Disordered" evidence="1">
    <location>
        <begin position="1"/>
        <end position="55"/>
    </location>
</feature>
<evidence type="ECO:0000313" key="3">
    <source>
        <dbReference type="Proteomes" id="UP001152049"/>
    </source>
</evidence>
<accession>A0A9W8VK12</accession>